<evidence type="ECO:0000259" key="4">
    <source>
        <dbReference type="Pfam" id="PF00501"/>
    </source>
</evidence>
<dbReference type="InterPro" id="IPR025110">
    <property type="entry name" value="AMP-bd_C"/>
</dbReference>
<evidence type="ECO:0000256" key="2">
    <source>
        <dbReference type="ARBA" id="ARBA00022598"/>
    </source>
</evidence>
<evidence type="ECO:0000256" key="3">
    <source>
        <dbReference type="SAM" id="MobiDB-lite"/>
    </source>
</evidence>
<dbReference type="NCBIfam" id="NF004837">
    <property type="entry name" value="PRK06187.1"/>
    <property type="match status" value="1"/>
</dbReference>
<dbReference type="PROSITE" id="PS00455">
    <property type="entry name" value="AMP_BINDING"/>
    <property type="match status" value="1"/>
</dbReference>
<feature type="domain" description="AMP-binding enzyme C-terminal" evidence="5">
    <location>
        <begin position="421"/>
        <end position="496"/>
    </location>
</feature>
<evidence type="ECO:0000313" key="7">
    <source>
        <dbReference type="Proteomes" id="UP000305238"/>
    </source>
</evidence>
<feature type="compositionally biased region" description="Basic and acidic residues" evidence="3">
    <location>
        <begin position="498"/>
        <end position="507"/>
    </location>
</feature>
<feature type="region of interest" description="Disordered" evidence="3">
    <location>
        <begin position="488"/>
        <end position="513"/>
    </location>
</feature>
<dbReference type="InterPro" id="IPR020845">
    <property type="entry name" value="AMP-binding_CS"/>
</dbReference>
<comment type="caution">
    <text evidence="6">The sequence shown here is derived from an EMBL/GenBank/DDBJ whole genome shotgun (WGS) entry which is preliminary data.</text>
</comment>
<dbReference type="Pfam" id="PF13193">
    <property type="entry name" value="AMP-binding_C"/>
    <property type="match status" value="1"/>
</dbReference>
<dbReference type="InterPro" id="IPR045851">
    <property type="entry name" value="AMP-bd_C_sf"/>
</dbReference>
<protein>
    <submittedName>
        <fullName evidence="6">Long-chain fatty acid--CoA ligase</fullName>
    </submittedName>
</protein>
<keyword evidence="2 6" id="KW-0436">Ligase</keyword>
<dbReference type="PANTHER" id="PTHR43201:SF5">
    <property type="entry name" value="MEDIUM-CHAIN ACYL-COA LIGASE ACSF2, MITOCHONDRIAL"/>
    <property type="match status" value="1"/>
</dbReference>
<organism evidence="6 7">
    <name type="scientific">Actinomadura geliboluensis</name>
    <dbReference type="NCBI Taxonomy" id="882440"/>
    <lineage>
        <taxon>Bacteria</taxon>
        <taxon>Bacillati</taxon>
        <taxon>Actinomycetota</taxon>
        <taxon>Actinomycetes</taxon>
        <taxon>Streptosporangiales</taxon>
        <taxon>Thermomonosporaceae</taxon>
        <taxon>Actinomadura</taxon>
    </lineage>
</organism>
<dbReference type="CDD" id="cd17631">
    <property type="entry name" value="FACL_FadD13-like"/>
    <property type="match status" value="1"/>
</dbReference>
<dbReference type="RefSeq" id="WP_138639096.1">
    <property type="nucleotide sequence ID" value="NZ_JASWDG010000047.1"/>
</dbReference>
<dbReference type="GO" id="GO:0031956">
    <property type="term" value="F:medium-chain fatty acid-CoA ligase activity"/>
    <property type="evidence" value="ECO:0007669"/>
    <property type="project" value="TreeGrafter"/>
</dbReference>
<dbReference type="InterPro" id="IPR000873">
    <property type="entry name" value="AMP-dep_synth/lig_dom"/>
</dbReference>
<keyword evidence="7" id="KW-1185">Reference proteome</keyword>
<dbReference type="OrthoDB" id="9803968at2"/>
<dbReference type="InterPro" id="IPR042099">
    <property type="entry name" value="ANL_N_sf"/>
</dbReference>
<dbReference type="Proteomes" id="UP000305238">
    <property type="component" value="Unassembled WGS sequence"/>
</dbReference>
<dbReference type="GO" id="GO:0006631">
    <property type="term" value="P:fatty acid metabolic process"/>
    <property type="evidence" value="ECO:0007669"/>
    <property type="project" value="TreeGrafter"/>
</dbReference>
<gene>
    <name evidence="6" type="ORF">ETD96_25920</name>
</gene>
<sequence>MYESSTRDQGIGRWFARRAEFSPDRTALVFGDRSWTYAAFQRHIDALAAALAEGGVRRGDRVGHLGLNHPDYLLTLYAAARLGAIFVPLNHRLTGPELRFLIQDAGIHTLVHAAAFDGVLAGIRDDLPCRRYLRAPGDEHGELVTEAAGATGAEPEHHVGAEDVALIMYTSGTSGRPKGAMITHANLLASIHGLGLAFETRADDRTLVVAPLFHIGGLNVTTLSALLAGATAVLEHSFDAGRVLRLIGEREITTMFAVPTMLVEMARHPSFAAARLGSLRLVVSGGAPVPAALQARYLERGVRVCAGYGMTEATPLITITPPERAADKAGTVGLPSFFSEVRLVGADGRDAAPGEPGEFLVRGPNVMKGYWNRPEATAETLAGGWLHTGDIGVRDEDGFYRVVGRVKDMIITGGENVYPAEVEAVLAELPDVADAAVFGVPDDTWGERVVAVVRPADGREPSREEILAALGARLARYKLPRRIEFTPDIPRSPSGKVVKSELRDRYASPRSTS</sequence>
<dbReference type="PANTHER" id="PTHR43201">
    <property type="entry name" value="ACYL-COA SYNTHETASE"/>
    <property type="match status" value="1"/>
</dbReference>
<dbReference type="FunFam" id="3.30.300.30:FF:000008">
    <property type="entry name" value="2,3-dihydroxybenzoate-AMP ligase"/>
    <property type="match status" value="1"/>
</dbReference>
<comment type="similarity">
    <text evidence="1">Belongs to the ATP-dependent AMP-binding enzyme family.</text>
</comment>
<dbReference type="Pfam" id="PF00501">
    <property type="entry name" value="AMP-binding"/>
    <property type="match status" value="1"/>
</dbReference>
<accession>A0A5S4GMJ8</accession>
<dbReference type="SUPFAM" id="SSF56801">
    <property type="entry name" value="Acetyl-CoA synthetase-like"/>
    <property type="match status" value="1"/>
</dbReference>
<dbReference type="Gene3D" id="3.30.300.30">
    <property type="match status" value="1"/>
</dbReference>
<dbReference type="Gene3D" id="3.40.50.12780">
    <property type="entry name" value="N-terminal domain of ligase-like"/>
    <property type="match status" value="1"/>
</dbReference>
<reference evidence="6 7" key="1">
    <citation type="submission" date="2019-05" db="EMBL/GenBank/DDBJ databases">
        <title>Draft genome sequence of Actinomadura geliboluensis A8036.</title>
        <authorList>
            <person name="Saricaoglu S."/>
            <person name="Isik K."/>
        </authorList>
    </citation>
    <scope>NUCLEOTIDE SEQUENCE [LARGE SCALE GENOMIC DNA]</scope>
    <source>
        <strain evidence="6 7">A8036</strain>
    </source>
</reference>
<feature type="domain" description="AMP-dependent synthetase/ligase" evidence="4">
    <location>
        <begin position="15"/>
        <end position="371"/>
    </location>
</feature>
<dbReference type="EMBL" id="VCKZ01000213">
    <property type="protein sequence ID" value="TMR34103.1"/>
    <property type="molecule type" value="Genomic_DNA"/>
</dbReference>
<evidence type="ECO:0000313" key="6">
    <source>
        <dbReference type="EMBL" id="TMR34103.1"/>
    </source>
</evidence>
<evidence type="ECO:0000259" key="5">
    <source>
        <dbReference type="Pfam" id="PF13193"/>
    </source>
</evidence>
<name>A0A5S4GMJ8_9ACTN</name>
<proteinExistence type="inferred from homology"/>
<dbReference type="AlphaFoldDB" id="A0A5S4GMJ8"/>
<evidence type="ECO:0000256" key="1">
    <source>
        <dbReference type="ARBA" id="ARBA00006432"/>
    </source>
</evidence>